<name>A0A4S8MKV2_DENBC</name>
<dbReference type="GO" id="GO:0016491">
    <property type="term" value="F:oxidoreductase activity"/>
    <property type="evidence" value="ECO:0007669"/>
    <property type="project" value="UniProtKB-KW"/>
</dbReference>
<dbReference type="SUPFAM" id="SSF51905">
    <property type="entry name" value="FAD/NAD(P)-binding domain"/>
    <property type="match status" value="1"/>
</dbReference>
<keyword evidence="6" id="KW-1185">Reference proteome</keyword>
<keyword evidence="2" id="KW-0285">Flavoprotein</keyword>
<evidence type="ECO:0000256" key="3">
    <source>
        <dbReference type="ARBA" id="ARBA00023002"/>
    </source>
</evidence>
<evidence type="ECO:0000256" key="1">
    <source>
        <dbReference type="ARBA" id="ARBA00009333"/>
    </source>
</evidence>
<dbReference type="InterPro" id="IPR023753">
    <property type="entry name" value="FAD/NAD-binding_dom"/>
</dbReference>
<evidence type="ECO:0000256" key="2">
    <source>
        <dbReference type="ARBA" id="ARBA00022630"/>
    </source>
</evidence>
<dbReference type="PRINTS" id="PR00368">
    <property type="entry name" value="FADPNR"/>
</dbReference>
<accession>A0A4S8MKV2</accession>
<dbReference type="InterPro" id="IPR036188">
    <property type="entry name" value="FAD/NAD-bd_sf"/>
</dbReference>
<dbReference type="PANTHER" id="PTHR48105">
    <property type="entry name" value="THIOREDOXIN REDUCTASE 1-RELATED-RELATED"/>
    <property type="match status" value="1"/>
</dbReference>
<dbReference type="Proteomes" id="UP000297245">
    <property type="component" value="Unassembled WGS sequence"/>
</dbReference>
<dbReference type="Pfam" id="PF07992">
    <property type="entry name" value="Pyr_redox_2"/>
    <property type="match status" value="1"/>
</dbReference>
<evidence type="ECO:0000313" key="6">
    <source>
        <dbReference type="Proteomes" id="UP000297245"/>
    </source>
</evidence>
<evidence type="ECO:0000259" key="4">
    <source>
        <dbReference type="Pfam" id="PF07992"/>
    </source>
</evidence>
<proteinExistence type="inferred from homology"/>
<comment type="similarity">
    <text evidence="1">Belongs to the class-II pyridine nucleotide-disulfide oxidoreductase family.</text>
</comment>
<dbReference type="OrthoDB" id="3127165at2759"/>
<gene>
    <name evidence="5" type="ORF">K435DRAFT_791781</name>
</gene>
<protein>
    <recommendedName>
        <fullName evidence="4">FAD/NAD(P)-binding domain-containing protein</fullName>
    </recommendedName>
</protein>
<dbReference type="GO" id="GO:0097237">
    <property type="term" value="P:cellular response to toxic substance"/>
    <property type="evidence" value="ECO:0007669"/>
    <property type="project" value="UniProtKB-ARBA"/>
</dbReference>
<organism evidence="5 6">
    <name type="scientific">Dendrothele bispora (strain CBS 962.96)</name>
    <dbReference type="NCBI Taxonomy" id="1314807"/>
    <lineage>
        <taxon>Eukaryota</taxon>
        <taxon>Fungi</taxon>
        <taxon>Dikarya</taxon>
        <taxon>Basidiomycota</taxon>
        <taxon>Agaricomycotina</taxon>
        <taxon>Agaricomycetes</taxon>
        <taxon>Agaricomycetidae</taxon>
        <taxon>Agaricales</taxon>
        <taxon>Agaricales incertae sedis</taxon>
        <taxon>Dendrothele</taxon>
    </lineage>
</organism>
<dbReference type="InterPro" id="IPR050097">
    <property type="entry name" value="Ferredoxin-NADP_redctase_2"/>
</dbReference>
<keyword evidence="3" id="KW-0560">Oxidoreductase</keyword>
<dbReference type="Gene3D" id="3.50.50.60">
    <property type="entry name" value="FAD/NAD(P)-binding domain"/>
    <property type="match status" value="3"/>
</dbReference>
<dbReference type="AlphaFoldDB" id="A0A4S8MKV2"/>
<dbReference type="EMBL" id="ML179067">
    <property type="protein sequence ID" value="THV03437.1"/>
    <property type="molecule type" value="Genomic_DNA"/>
</dbReference>
<feature type="domain" description="FAD/NAD(P)-binding" evidence="4">
    <location>
        <begin position="265"/>
        <end position="331"/>
    </location>
</feature>
<sequence>MTEASSSTTVTLHGAWPLGDPFISNGNSNSRTIIPIASASRVSSSTQATITTTTSTTCTNSRLEEKCIMMVQRYTGRASRGSGSNASYSVYEEMIHVSALSYAIQLSVNSYDAGGGATMFSCDLDPPNFNSNSDPDLDLQARCVHWVISSIPTMTTPTSFSTQTISGSNVDFATNAALTTWSFILHRFSVLPVTALSSIFLFPTFNPRPGVIGPQPGIYLAQANLNSVLSEDFMGNGFTTGGQRTATVNESIYPTVRSDTDAKLRRDEEPETADTVIVATGVSATRLGLRGEETYWRSWISACAVCDGAVPISRNTPLAVIGGGVSAPEKAPCSYIHIPARHNELRATKIIVKRPLPKCRDNSELPENFWIRNVQTDGGKDLAMNRSRTRNGDLSAPNSRPIRTDTLSLYLERFRFRIRGIDKAITSAGSGCMAALKVERLVAEEKEKEKEMMGE</sequence>
<reference evidence="5 6" key="1">
    <citation type="journal article" date="2019" name="Nat. Ecol. Evol.">
        <title>Megaphylogeny resolves global patterns of mushroom evolution.</title>
        <authorList>
            <person name="Varga T."/>
            <person name="Krizsan K."/>
            <person name="Foldi C."/>
            <person name="Dima B."/>
            <person name="Sanchez-Garcia M."/>
            <person name="Sanchez-Ramirez S."/>
            <person name="Szollosi G.J."/>
            <person name="Szarkandi J.G."/>
            <person name="Papp V."/>
            <person name="Albert L."/>
            <person name="Andreopoulos W."/>
            <person name="Angelini C."/>
            <person name="Antonin V."/>
            <person name="Barry K.W."/>
            <person name="Bougher N.L."/>
            <person name="Buchanan P."/>
            <person name="Buyck B."/>
            <person name="Bense V."/>
            <person name="Catcheside P."/>
            <person name="Chovatia M."/>
            <person name="Cooper J."/>
            <person name="Damon W."/>
            <person name="Desjardin D."/>
            <person name="Finy P."/>
            <person name="Geml J."/>
            <person name="Haridas S."/>
            <person name="Hughes K."/>
            <person name="Justo A."/>
            <person name="Karasinski D."/>
            <person name="Kautmanova I."/>
            <person name="Kiss B."/>
            <person name="Kocsube S."/>
            <person name="Kotiranta H."/>
            <person name="LaButti K.M."/>
            <person name="Lechner B.E."/>
            <person name="Liimatainen K."/>
            <person name="Lipzen A."/>
            <person name="Lukacs Z."/>
            <person name="Mihaltcheva S."/>
            <person name="Morgado L.N."/>
            <person name="Niskanen T."/>
            <person name="Noordeloos M.E."/>
            <person name="Ohm R.A."/>
            <person name="Ortiz-Santana B."/>
            <person name="Ovrebo C."/>
            <person name="Racz N."/>
            <person name="Riley R."/>
            <person name="Savchenko A."/>
            <person name="Shiryaev A."/>
            <person name="Soop K."/>
            <person name="Spirin V."/>
            <person name="Szebenyi C."/>
            <person name="Tomsovsky M."/>
            <person name="Tulloss R.E."/>
            <person name="Uehling J."/>
            <person name="Grigoriev I.V."/>
            <person name="Vagvolgyi C."/>
            <person name="Papp T."/>
            <person name="Martin F.M."/>
            <person name="Miettinen O."/>
            <person name="Hibbett D.S."/>
            <person name="Nagy L.G."/>
        </authorList>
    </citation>
    <scope>NUCLEOTIDE SEQUENCE [LARGE SCALE GENOMIC DNA]</scope>
    <source>
        <strain evidence="5 6">CBS 962.96</strain>
    </source>
</reference>
<evidence type="ECO:0000313" key="5">
    <source>
        <dbReference type="EMBL" id="THV03437.1"/>
    </source>
</evidence>